<organism evidence="2">
    <name type="scientific">Brassica cretica</name>
    <name type="common">Mustard</name>
    <dbReference type="NCBI Taxonomy" id="69181"/>
    <lineage>
        <taxon>Eukaryota</taxon>
        <taxon>Viridiplantae</taxon>
        <taxon>Streptophyta</taxon>
        <taxon>Embryophyta</taxon>
        <taxon>Tracheophyta</taxon>
        <taxon>Spermatophyta</taxon>
        <taxon>Magnoliopsida</taxon>
        <taxon>eudicotyledons</taxon>
        <taxon>Gunneridae</taxon>
        <taxon>Pentapetalae</taxon>
        <taxon>rosids</taxon>
        <taxon>malvids</taxon>
        <taxon>Brassicales</taxon>
        <taxon>Brassicaceae</taxon>
        <taxon>Brassiceae</taxon>
        <taxon>Brassica</taxon>
    </lineage>
</organism>
<gene>
    <name evidence="2" type="ORF">F2Q70_00003746</name>
</gene>
<feature type="transmembrane region" description="Helical" evidence="1">
    <location>
        <begin position="41"/>
        <end position="58"/>
    </location>
</feature>
<evidence type="ECO:0000313" key="2">
    <source>
        <dbReference type="EMBL" id="KAF2571356.1"/>
    </source>
</evidence>
<protein>
    <submittedName>
        <fullName evidence="2">Uncharacterized protein</fullName>
    </submittedName>
</protein>
<keyword evidence="1" id="KW-0812">Transmembrane</keyword>
<keyword evidence="1" id="KW-1133">Transmembrane helix</keyword>
<feature type="transmembrane region" description="Helical" evidence="1">
    <location>
        <begin position="70"/>
        <end position="89"/>
    </location>
</feature>
<name>A0A8S9IQW9_BRACR</name>
<dbReference type="AlphaFoldDB" id="A0A8S9IQW9"/>
<dbReference type="EMBL" id="QGKY02001015">
    <property type="protein sequence ID" value="KAF2571356.1"/>
    <property type="molecule type" value="Genomic_DNA"/>
</dbReference>
<sequence length="93" mass="10488">MVPARDGTVVLPCLFQMKHESILVHLQSFQLFLVLSNHLPQTLQLLTLIFGLSLPLLLRHLGMSNRRVGSIPAHLGMSIWVYLFAGQLWSTPK</sequence>
<evidence type="ECO:0000256" key="1">
    <source>
        <dbReference type="SAM" id="Phobius"/>
    </source>
</evidence>
<accession>A0A8S9IQW9</accession>
<proteinExistence type="predicted"/>
<comment type="caution">
    <text evidence="2">The sequence shown here is derived from an EMBL/GenBank/DDBJ whole genome shotgun (WGS) entry which is preliminary data.</text>
</comment>
<reference evidence="2" key="1">
    <citation type="submission" date="2019-12" db="EMBL/GenBank/DDBJ databases">
        <title>Genome sequencing and annotation of Brassica cretica.</title>
        <authorList>
            <person name="Studholme D.J."/>
            <person name="Sarris P.F."/>
        </authorList>
    </citation>
    <scope>NUCLEOTIDE SEQUENCE</scope>
    <source>
        <strain evidence="2">PFS-102/07</strain>
        <tissue evidence="2">Leaf</tissue>
    </source>
</reference>
<keyword evidence="1" id="KW-0472">Membrane</keyword>